<dbReference type="PROSITE" id="PS50110">
    <property type="entry name" value="RESPONSE_REGULATORY"/>
    <property type="match status" value="1"/>
</dbReference>
<dbReference type="SUPFAM" id="SSF81606">
    <property type="entry name" value="PP2C-like"/>
    <property type="match status" value="1"/>
</dbReference>
<keyword evidence="1" id="KW-0378">Hydrolase</keyword>
<dbReference type="PANTHER" id="PTHR43156">
    <property type="entry name" value="STAGE II SPORULATION PROTEIN E-RELATED"/>
    <property type="match status" value="1"/>
</dbReference>
<accession>A0A1H5VPF9</accession>
<dbReference type="InterPro" id="IPR011006">
    <property type="entry name" value="CheY-like_superfamily"/>
</dbReference>
<feature type="modified residue" description="4-aspartylphosphate" evidence="2">
    <location>
        <position position="52"/>
    </location>
</feature>
<dbReference type="Proteomes" id="UP000236742">
    <property type="component" value="Unassembled WGS sequence"/>
</dbReference>
<reference evidence="4 5" key="1">
    <citation type="submission" date="2016-10" db="EMBL/GenBank/DDBJ databases">
        <authorList>
            <person name="de Groot N.N."/>
        </authorList>
    </citation>
    <scope>NUCLEOTIDE SEQUENCE [LARGE SCALE GENOMIC DNA]</scope>
    <source>
        <strain evidence="4 5">DSM 23413</strain>
    </source>
</reference>
<feature type="domain" description="Response regulatory" evidence="3">
    <location>
        <begin position="3"/>
        <end position="119"/>
    </location>
</feature>
<dbReference type="Pfam" id="PF07228">
    <property type="entry name" value="SpoIIE"/>
    <property type="match status" value="1"/>
</dbReference>
<dbReference type="PANTHER" id="PTHR43156:SF2">
    <property type="entry name" value="STAGE II SPORULATION PROTEIN E"/>
    <property type="match status" value="1"/>
</dbReference>
<keyword evidence="5" id="KW-1185">Reference proteome</keyword>
<dbReference type="GO" id="GO:0000160">
    <property type="term" value="P:phosphorelay signal transduction system"/>
    <property type="evidence" value="ECO:0007669"/>
    <property type="project" value="InterPro"/>
</dbReference>
<dbReference type="GO" id="GO:0016791">
    <property type="term" value="F:phosphatase activity"/>
    <property type="evidence" value="ECO:0007669"/>
    <property type="project" value="TreeGrafter"/>
</dbReference>
<proteinExistence type="predicted"/>
<dbReference type="InterPro" id="IPR001789">
    <property type="entry name" value="Sig_transdc_resp-reg_receiver"/>
</dbReference>
<gene>
    <name evidence="4" type="ORF">SAMN05421751_106146</name>
</gene>
<dbReference type="SUPFAM" id="SSF52172">
    <property type="entry name" value="CheY-like"/>
    <property type="match status" value="1"/>
</dbReference>
<dbReference type="InterPro" id="IPR036457">
    <property type="entry name" value="PPM-type-like_dom_sf"/>
</dbReference>
<dbReference type="RefSeq" id="WP_235003771.1">
    <property type="nucleotide sequence ID" value="NZ_FNVD01000006.1"/>
</dbReference>
<dbReference type="Gene3D" id="3.40.50.2300">
    <property type="match status" value="1"/>
</dbReference>
<evidence type="ECO:0000256" key="2">
    <source>
        <dbReference type="PROSITE-ProRule" id="PRU00169"/>
    </source>
</evidence>
<keyword evidence="2" id="KW-0597">Phosphoprotein</keyword>
<dbReference type="Pfam" id="PF00072">
    <property type="entry name" value="Response_reg"/>
    <property type="match status" value="1"/>
</dbReference>
<dbReference type="InterPro" id="IPR052016">
    <property type="entry name" value="Bact_Sigma-Reg"/>
</dbReference>
<dbReference type="SMART" id="SM00331">
    <property type="entry name" value="PP2C_SIG"/>
    <property type="match status" value="1"/>
</dbReference>
<dbReference type="AlphaFoldDB" id="A0A1H5VPF9"/>
<dbReference type="SMART" id="SM00448">
    <property type="entry name" value="REC"/>
    <property type="match status" value="1"/>
</dbReference>
<evidence type="ECO:0000313" key="4">
    <source>
        <dbReference type="EMBL" id="SEF88906.1"/>
    </source>
</evidence>
<name>A0A1H5VPF9_9RHOB</name>
<evidence type="ECO:0000256" key="1">
    <source>
        <dbReference type="ARBA" id="ARBA00022801"/>
    </source>
</evidence>
<dbReference type="Gene3D" id="3.60.40.10">
    <property type="entry name" value="PPM-type phosphatase domain"/>
    <property type="match status" value="1"/>
</dbReference>
<dbReference type="EMBL" id="FNVD01000006">
    <property type="protein sequence ID" value="SEF88906.1"/>
    <property type="molecule type" value="Genomic_DNA"/>
</dbReference>
<sequence length="406" mass="44865">MRRILVVDDSRLQRRILVGSLRKWGFRVEEAESAEAALALCATSPPDLVLSDWVMPGMSGPEFCRAFRELPRDGYGYFILLTSKNEKAEIARGLDAGADDFLTKPVNSGELRARIKAGMRILAMQRELSEKNRVISETLEELQSVYGRINQDLRQAREIQKSLVPELERSFGASRFSLLLKPCGHVGGDLVGLFSPGVNRVGFYGIDVSGHGVTSALMTARLAGYLSGTHFDQNVAMERLQYAFYGLKPPVEVARMLNARLLADVGTDEYFTMVYGTVNLYDGTLRLVQCGHPHPLLLRADGSAEFLGGGGMPIGLLPDLVCDSFELELKPGDRLLIYSDGITECPTADGDMLGRDGLLDLVRAADPAHSGREFLDDLYWRMRESMPKGRRIEDDVSALLLEYNGV</sequence>
<dbReference type="InterPro" id="IPR001932">
    <property type="entry name" value="PPM-type_phosphatase-like_dom"/>
</dbReference>
<evidence type="ECO:0000313" key="5">
    <source>
        <dbReference type="Proteomes" id="UP000236742"/>
    </source>
</evidence>
<evidence type="ECO:0000259" key="3">
    <source>
        <dbReference type="PROSITE" id="PS50110"/>
    </source>
</evidence>
<protein>
    <submittedName>
        <fullName evidence="4">Sigma-B regulation protein RsbU (Phosphoserine phosphatase)</fullName>
    </submittedName>
</protein>
<organism evidence="4 5">
    <name type="scientific">Jhaorihella thermophila</name>
    <dbReference type="NCBI Taxonomy" id="488547"/>
    <lineage>
        <taxon>Bacteria</taxon>
        <taxon>Pseudomonadati</taxon>
        <taxon>Pseudomonadota</taxon>
        <taxon>Alphaproteobacteria</taxon>
        <taxon>Rhodobacterales</taxon>
        <taxon>Paracoccaceae</taxon>
        <taxon>Jhaorihella</taxon>
    </lineage>
</organism>